<evidence type="ECO:0000256" key="10">
    <source>
        <dbReference type="PIRNR" id="PIRNR006268"/>
    </source>
</evidence>
<comment type="similarity">
    <text evidence="10 12">Belongs to the ApbE family.</text>
</comment>
<dbReference type="EMBL" id="SMJU01000008">
    <property type="protein sequence ID" value="TDB64173.1"/>
    <property type="molecule type" value="Genomic_DNA"/>
</dbReference>
<evidence type="ECO:0000256" key="6">
    <source>
        <dbReference type="ARBA" id="ARBA00022827"/>
    </source>
</evidence>
<dbReference type="GO" id="GO:0005886">
    <property type="term" value="C:plasma membrane"/>
    <property type="evidence" value="ECO:0007669"/>
    <property type="project" value="UniProtKB-SubCell"/>
</dbReference>
<evidence type="ECO:0000256" key="12">
    <source>
        <dbReference type="RuleBase" id="RU363002"/>
    </source>
</evidence>
<dbReference type="AlphaFoldDB" id="A0A4R4K9H6"/>
<evidence type="ECO:0000256" key="3">
    <source>
        <dbReference type="ARBA" id="ARBA00022630"/>
    </source>
</evidence>
<proteinExistence type="inferred from homology"/>
<dbReference type="OrthoDB" id="9778595at2"/>
<keyword evidence="5 10" id="KW-0479">Metal-binding</keyword>
<feature type="binding site" evidence="11">
    <location>
        <position position="287"/>
    </location>
    <ligand>
        <name>Mg(2+)</name>
        <dbReference type="ChEBI" id="CHEBI:18420"/>
    </ligand>
</feature>
<evidence type="ECO:0000256" key="11">
    <source>
        <dbReference type="PIRSR" id="PIRSR006268-2"/>
    </source>
</evidence>
<keyword evidence="4 10" id="KW-0808">Transferase</keyword>
<evidence type="ECO:0000256" key="9">
    <source>
        <dbReference type="ARBA" id="ARBA00048540"/>
    </source>
</evidence>
<sequence length="333" mass="36712">MSRFSGLIFLVFFSGIGCQAPRQGYTQLEGNAQGTTFRIVYDDAESRDFSTAVDSIFHVMDRSMSLWDSTSVISSFNANRPAARADAHFTQVFSKATEVSEQTDGYFDCTVGPLVKAWGFSFKKGLPEPDSQQVMQLQQQIGYKKMTLTEGKLVKESPEMQVDFNAIAQGYTVDVLADFLKAKGVQNYLVEVGGEVRAEGKNERGEVWRVGIDKPIESNEQNRSLQGVVALNGRALATSGSYRKFVERDGHKYSHAIDPHTGFPITHSLLSISVIANDCMTADAYATAFLVMGLEKAIPLAKQNGLELYGILTEKDGTFRIYQSEGFGAEEVK</sequence>
<accession>A0A4R4K9H6</accession>
<feature type="binding site" evidence="11">
    <location>
        <position position="166"/>
    </location>
    <ligand>
        <name>Mg(2+)</name>
        <dbReference type="ChEBI" id="CHEBI:18420"/>
    </ligand>
</feature>
<evidence type="ECO:0000313" key="14">
    <source>
        <dbReference type="Proteomes" id="UP000295706"/>
    </source>
</evidence>
<dbReference type="GO" id="GO:0046872">
    <property type="term" value="F:metal ion binding"/>
    <property type="evidence" value="ECO:0007669"/>
    <property type="project" value="UniProtKB-UniRule"/>
</dbReference>
<comment type="caution">
    <text evidence="13">The sequence shown here is derived from an EMBL/GenBank/DDBJ whole genome shotgun (WGS) entry which is preliminary data.</text>
</comment>
<keyword evidence="12" id="KW-0449">Lipoprotein</keyword>
<comment type="function">
    <text evidence="12">Flavin transferase that catalyzes the transfer of the FMN moiety of FAD and its covalent binding to the hydroxyl group of a threonine residue in a target flavoprotein.</text>
</comment>
<gene>
    <name evidence="13" type="ORF">EZE20_14655</name>
</gene>
<organism evidence="13 14">
    <name type="scientific">Arundinibacter roseus</name>
    <dbReference type="NCBI Taxonomy" id="2070510"/>
    <lineage>
        <taxon>Bacteria</taxon>
        <taxon>Pseudomonadati</taxon>
        <taxon>Bacteroidota</taxon>
        <taxon>Cytophagia</taxon>
        <taxon>Cytophagales</taxon>
        <taxon>Spirosomataceae</taxon>
        <taxon>Arundinibacter</taxon>
    </lineage>
</organism>
<dbReference type="Gene3D" id="3.10.520.10">
    <property type="entry name" value="ApbE-like domains"/>
    <property type="match status" value="1"/>
</dbReference>
<keyword evidence="3 10" id="KW-0285">Flavoprotein</keyword>
<dbReference type="InterPro" id="IPR003374">
    <property type="entry name" value="ApbE-like_sf"/>
</dbReference>
<feature type="binding site" evidence="11">
    <location>
        <position position="283"/>
    </location>
    <ligand>
        <name>Mg(2+)</name>
        <dbReference type="ChEBI" id="CHEBI:18420"/>
    </ligand>
</feature>
<keyword evidence="12" id="KW-1003">Cell membrane</keyword>
<comment type="cofactor">
    <cofactor evidence="11">
        <name>Mg(2+)</name>
        <dbReference type="ChEBI" id="CHEBI:18420"/>
    </cofactor>
    <cofactor evidence="11">
        <name>Mn(2+)</name>
        <dbReference type="ChEBI" id="CHEBI:29035"/>
    </cofactor>
    <text evidence="11">Magnesium. Can also use manganese.</text>
</comment>
<evidence type="ECO:0000256" key="5">
    <source>
        <dbReference type="ARBA" id="ARBA00022723"/>
    </source>
</evidence>
<keyword evidence="14" id="KW-1185">Reference proteome</keyword>
<dbReference type="PANTHER" id="PTHR30040:SF2">
    <property type="entry name" value="FAD:PROTEIN FMN TRANSFERASE"/>
    <property type="match status" value="1"/>
</dbReference>
<protein>
    <recommendedName>
        <fullName evidence="2 10">FAD:protein FMN transferase</fullName>
        <ecNumber evidence="1 10">2.7.1.180</ecNumber>
    </recommendedName>
    <alternativeName>
        <fullName evidence="8 10">Flavin transferase</fullName>
    </alternativeName>
</protein>
<dbReference type="EC" id="2.7.1.180" evidence="1 10"/>
<evidence type="ECO:0000256" key="1">
    <source>
        <dbReference type="ARBA" id="ARBA00011955"/>
    </source>
</evidence>
<dbReference type="Proteomes" id="UP000295706">
    <property type="component" value="Unassembled WGS sequence"/>
</dbReference>
<evidence type="ECO:0000256" key="2">
    <source>
        <dbReference type="ARBA" id="ARBA00016337"/>
    </source>
</evidence>
<keyword evidence="6 10" id="KW-0274">FAD</keyword>
<evidence type="ECO:0000313" key="13">
    <source>
        <dbReference type="EMBL" id="TDB64173.1"/>
    </source>
</evidence>
<evidence type="ECO:0000256" key="7">
    <source>
        <dbReference type="ARBA" id="ARBA00022842"/>
    </source>
</evidence>
<dbReference type="PANTHER" id="PTHR30040">
    <property type="entry name" value="THIAMINE BIOSYNTHESIS LIPOPROTEIN APBE"/>
    <property type="match status" value="1"/>
</dbReference>
<dbReference type="GO" id="GO:0016740">
    <property type="term" value="F:transferase activity"/>
    <property type="evidence" value="ECO:0007669"/>
    <property type="project" value="UniProtKB-UniRule"/>
</dbReference>
<keyword evidence="12" id="KW-0472">Membrane</keyword>
<evidence type="ECO:0000256" key="4">
    <source>
        <dbReference type="ARBA" id="ARBA00022679"/>
    </source>
</evidence>
<dbReference type="PROSITE" id="PS51257">
    <property type="entry name" value="PROKAR_LIPOPROTEIN"/>
    <property type="match status" value="1"/>
</dbReference>
<dbReference type="InterPro" id="IPR024932">
    <property type="entry name" value="ApbE"/>
</dbReference>
<comment type="catalytic activity">
    <reaction evidence="9 10 12">
        <text>L-threonyl-[protein] + FAD = FMN-L-threonyl-[protein] + AMP + H(+)</text>
        <dbReference type="Rhea" id="RHEA:36847"/>
        <dbReference type="Rhea" id="RHEA-COMP:11060"/>
        <dbReference type="Rhea" id="RHEA-COMP:11061"/>
        <dbReference type="ChEBI" id="CHEBI:15378"/>
        <dbReference type="ChEBI" id="CHEBI:30013"/>
        <dbReference type="ChEBI" id="CHEBI:57692"/>
        <dbReference type="ChEBI" id="CHEBI:74257"/>
        <dbReference type="ChEBI" id="CHEBI:456215"/>
        <dbReference type="EC" id="2.7.1.180"/>
    </reaction>
</comment>
<evidence type="ECO:0000256" key="8">
    <source>
        <dbReference type="ARBA" id="ARBA00031306"/>
    </source>
</evidence>
<keyword evidence="7 10" id="KW-0460">Magnesium</keyword>
<dbReference type="RefSeq" id="WP_132118921.1">
    <property type="nucleotide sequence ID" value="NZ_SMJU01000008.1"/>
</dbReference>
<comment type="subcellular location">
    <subcellularLocation>
        <location evidence="12">Cell inner membrane</location>
        <topology evidence="12">Lipid-anchor</topology>
        <orientation evidence="12">Periplasmic side</orientation>
    </subcellularLocation>
</comment>
<dbReference type="Pfam" id="PF02424">
    <property type="entry name" value="ApbE"/>
    <property type="match status" value="1"/>
</dbReference>
<dbReference type="PIRSF" id="PIRSF006268">
    <property type="entry name" value="ApbE"/>
    <property type="match status" value="1"/>
</dbReference>
<dbReference type="SUPFAM" id="SSF143631">
    <property type="entry name" value="ApbE-like"/>
    <property type="match status" value="1"/>
</dbReference>
<name>A0A4R4K9H6_9BACT</name>
<reference evidence="13 14" key="1">
    <citation type="submission" date="2019-02" db="EMBL/GenBank/DDBJ databases">
        <title>Arundinibacter roseus gen. nov., sp. nov., a new member of the family Cytophagaceae.</title>
        <authorList>
            <person name="Szuroczki S."/>
            <person name="Khayer B."/>
            <person name="Sproer C."/>
            <person name="Toumi M."/>
            <person name="Szabo A."/>
            <person name="Felfoldi T."/>
            <person name="Schumann P."/>
            <person name="Toth E."/>
        </authorList>
    </citation>
    <scope>NUCLEOTIDE SEQUENCE [LARGE SCALE GENOMIC DNA]</scope>
    <source>
        <strain evidence="13 14">DMA-k-7a</strain>
    </source>
</reference>
<keyword evidence="12" id="KW-0997">Cell inner membrane</keyword>